<dbReference type="PANTHER" id="PTHR42682">
    <property type="entry name" value="HYDROGENASE-4 COMPONENT F"/>
    <property type="match status" value="1"/>
</dbReference>
<dbReference type="InterPro" id="IPR052175">
    <property type="entry name" value="ComplexI-like_HydComp"/>
</dbReference>
<dbReference type="GO" id="GO:0005886">
    <property type="term" value="C:plasma membrane"/>
    <property type="evidence" value="ECO:0007669"/>
    <property type="project" value="UniProtKB-SubCell"/>
</dbReference>
<dbReference type="InterPro" id="IPR001750">
    <property type="entry name" value="ND/Mrp_TM"/>
</dbReference>
<dbReference type="PANTHER" id="PTHR42682:SF3">
    <property type="entry name" value="FORMATE HYDROGENLYASE SUBUNIT 3-RELATED"/>
    <property type="match status" value="1"/>
</dbReference>
<reference evidence="11" key="1">
    <citation type="submission" date="2016-10" db="EMBL/GenBank/DDBJ databases">
        <authorList>
            <person name="Varghese N."/>
            <person name="Submissions S."/>
        </authorList>
    </citation>
    <scope>NUCLEOTIDE SEQUENCE [LARGE SCALE GENOMIC DNA]</scope>
    <source>
        <strain evidence="11">DSM 5918</strain>
    </source>
</reference>
<feature type="transmembrane region" description="Helical" evidence="8">
    <location>
        <begin position="65"/>
        <end position="82"/>
    </location>
</feature>
<dbReference type="AlphaFoldDB" id="A0A1I3V7Q3"/>
<proteinExistence type="predicted"/>
<dbReference type="Pfam" id="PF00361">
    <property type="entry name" value="Proton_antipo_M"/>
    <property type="match status" value="1"/>
</dbReference>
<protein>
    <submittedName>
        <fullName evidence="10">Hydrogenase-4 component B</fullName>
    </submittedName>
</protein>
<keyword evidence="3 7" id="KW-0812">Transmembrane</keyword>
<evidence type="ECO:0000256" key="4">
    <source>
        <dbReference type="ARBA" id="ARBA00022989"/>
    </source>
</evidence>
<keyword evidence="11" id="KW-1185">Reference proteome</keyword>
<keyword evidence="6 8" id="KW-0472">Membrane</keyword>
<dbReference type="GO" id="GO:0016491">
    <property type="term" value="F:oxidoreductase activity"/>
    <property type="evidence" value="ECO:0007669"/>
    <property type="project" value="UniProtKB-KW"/>
</dbReference>
<dbReference type="RefSeq" id="WP_092374959.1">
    <property type="nucleotide sequence ID" value="NZ_FORX01000009.1"/>
</dbReference>
<evidence type="ECO:0000313" key="11">
    <source>
        <dbReference type="Proteomes" id="UP000198635"/>
    </source>
</evidence>
<feature type="transmembrane region" description="Helical" evidence="8">
    <location>
        <begin position="351"/>
        <end position="375"/>
    </location>
</feature>
<evidence type="ECO:0000256" key="5">
    <source>
        <dbReference type="ARBA" id="ARBA00023002"/>
    </source>
</evidence>
<feature type="transmembrane region" description="Helical" evidence="8">
    <location>
        <begin position="265"/>
        <end position="286"/>
    </location>
</feature>
<keyword evidence="2" id="KW-1003">Cell membrane</keyword>
<feature type="transmembrane region" description="Helical" evidence="8">
    <location>
        <begin position="134"/>
        <end position="154"/>
    </location>
</feature>
<keyword evidence="4 8" id="KW-1133">Transmembrane helix</keyword>
<feature type="transmembrane region" description="Helical" evidence="8">
    <location>
        <begin position="560"/>
        <end position="576"/>
    </location>
</feature>
<feature type="domain" description="NADH:quinone oxidoreductase/Mrp antiporter transmembrane" evidence="9">
    <location>
        <begin position="62"/>
        <end position="344"/>
    </location>
</feature>
<gene>
    <name evidence="10" type="ORF">SAMN04488082_10963</name>
</gene>
<evidence type="ECO:0000256" key="1">
    <source>
        <dbReference type="ARBA" id="ARBA00004651"/>
    </source>
</evidence>
<feature type="transmembrane region" description="Helical" evidence="8">
    <location>
        <begin position="396"/>
        <end position="418"/>
    </location>
</feature>
<feature type="transmembrane region" description="Helical" evidence="8">
    <location>
        <begin position="438"/>
        <end position="463"/>
    </location>
</feature>
<evidence type="ECO:0000256" key="3">
    <source>
        <dbReference type="ARBA" id="ARBA00022692"/>
    </source>
</evidence>
<feature type="transmembrane region" description="Helical" evidence="8">
    <location>
        <begin position="484"/>
        <end position="503"/>
    </location>
</feature>
<evidence type="ECO:0000256" key="2">
    <source>
        <dbReference type="ARBA" id="ARBA00022475"/>
    </source>
</evidence>
<evidence type="ECO:0000313" key="10">
    <source>
        <dbReference type="EMBL" id="SFJ90386.1"/>
    </source>
</evidence>
<evidence type="ECO:0000256" key="8">
    <source>
        <dbReference type="SAM" id="Phobius"/>
    </source>
</evidence>
<evidence type="ECO:0000256" key="6">
    <source>
        <dbReference type="ARBA" id="ARBA00023136"/>
    </source>
</evidence>
<name>A0A1I3V7Q3_9BACT</name>
<dbReference type="InterPro" id="IPR003918">
    <property type="entry name" value="NADH_UbQ_OxRdtase"/>
</dbReference>
<accession>A0A1I3V7Q3</accession>
<comment type="subcellular location">
    <subcellularLocation>
        <location evidence="1">Cell membrane</location>
        <topology evidence="1">Multi-pass membrane protein</topology>
    </subcellularLocation>
    <subcellularLocation>
        <location evidence="7">Membrane</location>
        <topology evidence="7">Multi-pass membrane protein</topology>
    </subcellularLocation>
</comment>
<dbReference type="GO" id="GO:0008137">
    <property type="term" value="F:NADH dehydrogenase (ubiquinone) activity"/>
    <property type="evidence" value="ECO:0007669"/>
    <property type="project" value="InterPro"/>
</dbReference>
<feature type="transmembrane region" description="Helical" evidence="8">
    <location>
        <begin position="195"/>
        <end position="216"/>
    </location>
</feature>
<dbReference type="OrthoDB" id="9805769at2"/>
<feature type="transmembrane region" description="Helical" evidence="8">
    <location>
        <begin position="94"/>
        <end position="114"/>
    </location>
</feature>
<keyword evidence="5" id="KW-0560">Oxidoreductase</keyword>
<feature type="transmembrane region" description="Helical" evidence="8">
    <location>
        <begin position="166"/>
        <end position="183"/>
    </location>
</feature>
<evidence type="ECO:0000256" key="7">
    <source>
        <dbReference type="RuleBase" id="RU000320"/>
    </source>
</evidence>
<dbReference type="EMBL" id="FORX01000009">
    <property type="protein sequence ID" value="SFJ90386.1"/>
    <property type="molecule type" value="Genomic_DNA"/>
</dbReference>
<evidence type="ECO:0000259" key="9">
    <source>
        <dbReference type="Pfam" id="PF00361"/>
    </source>
</evidence>
<feature type="transmembrane region" description="Helical" evidence="8">
    <location>
        <begin position="223"/>
        <end position="245"/>
    </location>
</feature>
<organism evidence="10 11">
    <name type="scientific">Desulfomicrobium apsheronum</name>
    <dbReference type="NCBI Taxonomy" id="52560"/>
    <lineage>
        <taxon>Bacteria</taxon>
        <taxon>Pseudomonadati</taxon>
        <taxon>Thermodesulfobacteriota</taxon>
        <taxon>Desulfovibrionia</taxon>
        <taxon>Desulfovibrionales</taxon>
        <taxon>Desulfomicrobiaceae</taxon>
        <taxon>Desulfomicrobium</taxon>
    </lineage>
</organism>
<sequence>MRLDEISAFFLLLLTVVGAAGALYSQTYWAQEAHPRSAGQSRLWWSAMLASMGLVLTQSNGLHFLFAWEAFALSAYFLVTLDRKNIQVRAAGRLYLIASHAGTLALFGFFAALAAKTGSWELGPMTSQTALAPLFWVALAGFGIKAGIFPLHIWLPSAHANAPSHVSSIMSGVAIKMGIYGLVRFSSWLPLPEGAGWVVAGLGSASAVLGVAFALGQHDLKRLLAYHSVENIGIILLGLGFAMIALDHGRPEWGLLALTGGLLHVWNHGLFKALLFLGAGSVLHATGTREMSRLGGLWKAMPWTASLFTLGAMAISGLPPLNGFVSEWLVYRGLFDASRLKTAAALGALPATILLGVTGALALACFVKVCGVVFLGAPRSEAAAKAHECGAGMRAAMALLAACCLIIGLAPAFFWPTLLRVAGIWGHTDQDLVLSNHLVPLGTAHLLLALAALAVAAIAVVLSRGRQKRALTWDCGYRAPSSRMQYTAGSFAGIITAWFGWILRPAVKVSLPAEIFPARSSLESRTPETILEQVVMPVATYFLRLADFVRTFQHGRVQSYLLYLCAAILVLSIAVLL</sequence>
<dbReference type="PRINTS" id="PR01437">
    <property type="entry name" value="NUOXDRDTASE4"/>
</dbReference>
<dbReference type="STRING" id="52560.SAMN04488082_10963"/>
<feature type="transmembrane region" description="Helical" evidence="8">
    <location>
        <begin position="6"/>
        <end position="30"/>
    </location>
</feature>
<dbReference type="Proteomes" id="UP000198635">
    <property type="component" value="Unassembled WGS sequence"/>
</dbReference>
<dbReference type="GO" id="GO:0042773">
    <property type="term" value="P:ATP synthesis coupled electron transport"/>
    <property type="evidence" value="ECO:0007669"/>
    <property type="project" value="InterPro"/>
</dbReference>